<feature type="region of interest" description="Disordered" evidence="2">
    <location>
        <begin position="471"/>
        <end position="496"/>
    </location>
</feature>
<comment type="similarity">
    <text evidence="1">Belongs to the arrestin family.</text>
</comment>
<dbReference type="GO" id="GO:0015031">
    <property type="term" value="P:protein transport"/>
    <property type="evidence" value="ECO:0007669"/>
    <property type="project" value="TreeGrafter"/>
</dbReference>
<evidence type="ECO:0000313" key="5">
    <source>
        <dbReference type="Proteomes" id="UP000024404"/>
    </source>
</evidence>
<dbReference type="Gene3D" id="2.60.40.640">
    <property type="match status" value="2"/>
</dbReference>
<protein>
    <submittedName>
        <fullName evidence="4">Arrestin_C domain-containing protein</fullName>
    </submittedName>
</protein>
<reference evidence="5" key="1">
    <citation type="submission" date="2013-10" db="EMBL/GenBank/DDBJ databases">
        <title>Genome sequencing of Onchocerca volvulus.</title>
        <authorList>
            <person name="Cotton J."/>
            <person name="Tsai J."/>
            <person name="Stanley E."/>
            <person name="Tracey A."/>
            <person name="Holroyd N."/>
            <person name="Lustigman S."/>
            <person name="Berriman M."/>
        </authorList>
    </citation>
    <scope>NUCLEOTIDE SEQUENCE</scope>
</reference>
<dbReference type="PANTHER" id="PTHR11188">
    <property type="entry name" value="ARRESTIN DOMAIN CONTAINING PROTEIN"/>
    <property type="match status" value="1"/>
</dbReference>
<name>A0A8R1XTA8_ONCVO</name>
<dbReference type="OMA" id="PGHFPWI"/>
<dbReference type="AlphaFoldDB" id="A0A8R1XTA8"/>
<dbReference type="SMART" id="SM01017">
    <property type="entry name" value="Arrestin_C"/>
    <property type="match status" value="1"/>
</dbReference>
<organism evidence="4 5">
    <name type="scientific">Onchocerca volvulus</name>
    <dbReference type="NCBI Taxonomy" id="6282"/>
    <lineage>
        <taxon>Eukaryota</taxon>
        <taxon>Metazoa</taxon>
        <taxon>Ecdysozoa</taxon>
        <taxon>Nematoda</taxon>
        <taxon>Chromadorea</taxon>
        <taxon>Rhabditida</taxon>
        <taxon>Spirurina</taxon>
        <taxon>Spiruromorpha</taxon>
        <taxon>Filarioidea</taxon>
        <taxon>Onchocercidae</taxon>
        <taxon>Onchocerca</taxon>
    </lineage>
</organism>
<dbReference type="PANTHER" id="PTHR11188:SF3">
    <property type="entry name" value="ARRESTIN C-TERMINAL-LIKE DOMAIN-CONTAINING PROTEIN"/>
    <property type="match status" value="1"/>
</dbReference>
<dbReference type="InterPro" id="IPR014752">
    <property type="entry name" value="Arrestin-like_C"/>
</dbReference>
<keyword evidence="5" id="KW-1185">Reference proteome</keyword>
<dbReference type="SUPFAM" id="SSF81296">
    <property type="entry name" value="E set domains"/>
    <property type="match status" value="2"/>
</dbReference>
<dbReference type="Pfam" id="PF00339">
    <property type="entry name" value="Arrestin_N"/>
    <property type="match status" value="1"/>
</dbReference>
<feature type="domain" description="Arrestin C-terminal-like" evidence="3">
    <location>
        <begin position="242"/>
        <end position="420"/>
    </location>
</feature>
<dbReference type="InterPro" id="IPR050357">
    <property type="entry name" value="Arrestin_domain-protein"/>
</dbReference>
<proteinExistence type="inferred from homology"/>
<dbReference type="Proteomes" id="UP000024404">
    <property type="component" value="Unassembled WGS sequence"/>
</dbReference>
<evidence type="ECO:0000313" key="4">
    <source>
        <dbReference type="EnsemblMetazoa" id="OVOC3161.1"/>
    </source>
</evidence>
<evidence type="ECO:0000256" key="1">
    <source>
        <dbReference type="ARBA" id="ARBA00005298"/>
    </source>
</evidence>
<dbReference type="EMBL" id="CMVM020000079">
    <property type="status" value="NOT_ANNOTATED_CDS"/>
    <property type="molecule type" value="Genomic_DNA"/>
</dbReference>
<evidence type="ECO:0000256" key="2">
    <source>
        <dbReference type="SAM" id="MobiDB-lite"/>
    </source>
</evidence>
<evidence type="ECO:0000259" key="3">
    <source>
        <dbReference type="SMART" id="SM01017"/>
    </source>
</evidence>
<dbReference type="InterPro" id="IPR011021">
    <property type="entry name" value="Arrestin-like_N"/>
</dbReference>
<dbReference type="InterPro" id="IPR014756">
    <property type="entry name" value="Ig_E-set"/>
</dbReference>
<reference evidence="4" key="2">
    <citation type="submission" date="2022-06" db="UniProtKB">
        <authorList>
            <consortium name="EnsemblMetazoa"/>
        </authorList>
    </citation>
    <scope>IDENTIFICATION</scope>
</reference>
<dbReference type="GO" id="GO:0005737">
    <property type="term" value="C:cytoplasm"/>
    <property type="evidence" value="ECO:0007669"/>
    <property type="project" value="TreeGrafter"/>
</dbReference>
<dbReference type="Pfam" id="PF02752">
    <property type="entry name" value="Arrestin_C"/>
    <property type="match status" value="1"/>
</dbReference>
<dbReference type="EnsemblMetazoa" id="OVOC3161.1">
    <property type="protein sequence ID" value="OVOC3161.1"/>
    <property type="gene ID" value="WBGene00239970"/>
</dbReference>
<sequence>MSFITMPPERQKLQQIEVDEVVLISVKEGEFLQKKNKHCIETWRIIAIHKFEDRKKRIFFIAQITMPGADDVFRQFEIELDAGHDPIFHGDELITGKLRIELKRPMTIQAIKLQFKGRAACIKRDSSKGAEIEKVYFDRDFTLLERPPGRPEPGHFPWIANYSYCLPFEYLLPLGCPTSYENPHGFIRYFIRATVVEETGTDSREYIAKKPISVIAPVESFMETETQPVGASETVSFGGCCCRGKLIAEVRLPKSAYAPGEVVIGSIKIDNRHPRHIVDQMELRLVDRVQCIDSTNSTLPNRTLIIRRLEKHDAVKSKSLLQKDEVFFLQIPALAPTIGTKFHKSTVNNNAKTTDIDVTMTPDQPVPNPTSLLFKFQESPSSATLRFRKKPFLRVEYAIQLSLGDYLLLELPITVLPLPCRGSSINYQPFVGGAQPIPESDESGKFIYGDGFMFTPQYSVLIPSTNNYPSKSDVNATSETANASQSNGNTENGTNR</sequence>
<accession>A0A8R1XTA8</accession>
<dbReference type="InterPro" id="IPR011022">
    <property type="entry name" value="Arrestin_C-like"/>
</dbReference>